<name>A0A8J2RAJ1_9NEOP</name>
<keyword evidence="2" id="KW-1185">Reference proteome</keyword>
<dbReference type="Proteomes" id="UP000789524">
    <property type="component" value="Unassembled WGS sequence"/>
</dbReference>
<evidence type="ECO:0000313" key="2">
    <source>
        <dbReference type="Proteomes" id="UP000789524"/>
    </source>
</evidence>
<sequence length="80" mass="9128">MKIHYPTFLVSLRYLCQSERTAAWRKGKHDLAVTGPASACFGTLRGKSRVVVVNRRKCSESWREASIALVCQERVLRYNA</sequence>
<protein>
    <submittedName>
        <fullName evidence="1">(African queen) hypothetical protein</fullName>
    </submittedName>
</protein>
<reference evidence="1" key="1">
    <citation type="submission" date="2021-09" db="EMBL/GenBank/DDBJ databases">
        <authorList>
            <person name="Martin H S."/>
        </authorList>
    </citation>
    <scope>NUCLEOTIDE SEQUENCE</scope>
</reference>
<dbReference type="AlphaFoldDB" id="A0A8J2RAJ1"/>
<proteinExistence type="predicted"/>
<dbReference type="EMBL" id="CAKASE010000083">
    <property type="protein sequence ID" value="CAG9585331.1"/>
    <property type="molecule type" value="Genomic_DNA"/>
</dbReference>
<organism evidence="1 2">
    <name type="scientific">Danaus chrysippus</name>
    <name type="common">African queen</name>
    <dbReference type="NCBI Taxonomy" id="151541"/>
    <lineage>
        <taxon>Eukaryota</taxon>
        <taxon>Metazoa</taxon>
        <taxon>Ecdysozoa</taxon>
        <taxon>Arthropoda</taxon>
        <taxon>Hexapoda</taxon>
        <taxon>Insecta</taxon>
        <taxon>Pterygota</taxon>
        <taxon>Neoptera</taxon>
        <taxon>Endopterygota</taxon>
        <taxon>Lepidoptera</taxon>
        <taxon>Glossata</taxon>
        <taxon>Ditrysia</taxon>
        <taxon>Papilionoidea</taxon>
        <taxon>Nymphalidae</taxon>
        <taxon>Danainae</taxon>
        <taxon>Danaini</taxon>
        <taxon>Danaina</taxon>
        <taxon>Danaus</taxon>
        <taxon>Anosia</taxon>
    </lineage>
</organism>
<accession>A0A8J2RAJ1</accession>
<gene>
    <name evidence="1" type="ORF">DCHRY22_LOCUS15773</name>
</gene>
<evidence type="ECO:0000313" key="1">
    <source>
        <dbReference type="EMBL" id="CAG9585331.1"/>
    </source>
</evidence>
<comment type="caution">
    <text evidence="1">The sequence shown here is derived from an EMBL/GenBank/DDBJ whole genome shotgun (WGS) entry which is preliminary data.</text>
</comment>